<keyword evidence="3" id="KW-1185">Reference proteome</keyword>
<accession>A0A512E4J7</accession>
<evidence type="ECO:0000259" key="1">
    <source>
        <dbReference type="Pfam" id="PF01590"/>
    </source>
</evidence>
<name>A0A512E4J7_9PROT</name>
<reference evidence="2 3" key="1">
    <citation type="submission" date="2019-07" db="EMBL/GenBank/DDBJ databases">
        <title>Whole genome shotgun sequence of Skermanella aerolata NBRC 106429.</title>
        <authorList>
            <person name="Hosoyama A."/>
            <person name="Uohara A."/>
            <person name="Ohji S."/>
            <person name="Ichikawa N."/>
        </authorList>
    </citation>
    <scope>NUCLEOTIDE SEQUENCE [LARGE SCALE GENOMIC DNA]</scope>
    <source>
        <strain evidence="2 3">NBRC 106429</strain>
    </source>
</reference>
<protein>
    <recommendedName>
        <fullName evidence="1">GAF domain-containing protein</fullName>
    </recommendedName>
</protein>
<dbReference type="Gene3D" id="3.30.450.40">
    <property type="match status" value="1"/>
</dbReference>
<dbReference type="OrthoDB" id="315417at2"/>
<dbReference type="PANTHER" id="PTHR43102:SF2">
    <property type="entry name" value="GAF DOMAIN-CONTAINING PROTEIN"/>
    <property type="match status" value="1"/>
</dbReference>
<dbReference type="AlphaFoldDB" id="A0A512E4J7"/>
<comment type="caution">
    <text evidence="2">The sequence shown here is derived from an EMBL/GenBank/DDBJ whole genome shotgun (WGS) entry which is preliminary data.</text>
</comment>
<sequence>MPKNSPVPSRDETARLAEVRRCAILDTPPDGAFDRITRLAVRIFRVPVAIISVVDHDRIWFKSRQGIDFNQIARDPGLCASAILQDDPYVLTDAAADPHALANPLVSGAAGLRFYAGSQLRTRSGYNLGMMCIIDYQPRSIDDREIAMLEELAGIVSDELEMRLEVRKALERD</sequence>
<feature type="domain" description="GAF" evidence="1">
    <location>
        <begin position="14"/>
        <end position="157"/>
    </location>
</feature>
<dbReference type="Pfam" id="PF01590">
    <property type="entry name" value="GAF"/>
    <property type="match status" value="1"/>
</dbReference>
<organism evidence="2 3">
    <name type="scientific">Skermanella aerolata</name>
    <dbReference type="NCBI Taxonomy" id="393310"/>
    <lineage>
        <taxon>Bacteria</taxon>
        <taxon>Pseudomonadati</taxon>
        <taxon>Pseudomonadota</taxon>
        <taxon>Alphaproteobacteria</taxon>
        <taxon>Rhodospirillales</taxon>
        <taxon>Azospirillaceae</taxon>
        <taxon>Skermanella</taxon>
    </lineage>
</organism>
<evidence type="ECO:0000313" key="3">
    <source>
        <dbReference type="Proteomes" id="UP000321523"/>
    </source>
</evidence>
<proteinExistence type="predicted"/>
<dbReference type="SUPFAM" id="SSF55781">
    <property type="entry name" value="GAF domain-like"/>
    <property type="match status" value="1"/>
</dbReference>
<dbReference type="EMBL" id="BJYZ01000113">
    <property type="protein sequence ID" value="GEO43637.1"/>
    <property type="molecule type" value="Genomic_DNA"/>
</dbReference>
<dbReference type="Proteomes" id="UP000321523">
    <property type="component" value="Unassembled WGS sequence"/>
</dbReference>
<dbReference type="InterPro" id="IPR003018">
    <property type="entry name" value="GAF"/>
</dbReference>
<dbReference type="PANTHER" id="PTHR43102">
    <property type="entry name" value="SLR1143 PROTEIN"/>
    <property type="match status" value="1"/>
</dbReference>
<gene>
    <name evidence="2" type="ORF">SAE02_77850</name>
</gene>
<dbReference type="RefSeq" id="WP_044437550.1">
    <property type="nucleotide sequence ID" value="NZ_BJYZ01000113.1"/>
</dbReference>
<evidence type="ECO:0000313" key="2">
    <source>
        <dbReference type="EMBL" id="GEO43637.1"/>
    </source>
</evidence>
<dbReference type="InterPro" id="IPR029016">
    <property type="entry name" value="GAF-like_dom_sf"/>
</dbReference>